<dbReference type="CDD" id="cd02440">
    <property type="entry name" value="AdoMet_MTases"/>
    <property type="match status" value="1"/>
</dbReference>
<evidence type="ECO:0000256" key="3">
    <source>
        <dbReference type="ARBA" id="ARBA00022679"/>
    </source>
</evidence>
<dbReference type="GO" id="GO:0009307">
    <property type="term" value="P:DNA restriction-modification system"/>
    <property type="evidence" value="ECO:0007669"/>
    <property type="project" value="UniProtKB-KW"/>
</dbReference>
<protein>
    <recommendedName>
        <fullName evidence="1">site-specific DNA-methyltransferase (adenine-specific)</fullName>
        <ecNumber evidence="1">2.1.1.72</ecNumber>
    </recommendedName>
</protein>
<dbReference type="PANTHER" id="PTHR33841">
    <property type="entry name" value="DNA METHYLTRANSFERASE YEEA-RELATED"/>
    <property type="match status" value="1"/>
</dbReference>
<dbReference type="AlphaFoldDB" id="A0A6C0J9G3"/>
<dbReference type="PRINTS" id="PR00507">
    <property type="entry name" value="N12N6MTFRASE"/>
</dbReference>
<dbReference type="Gene3D" id="3.40.50.150">
    <property type="entry name" value="Vaccinia Virus protein VP39"/>
    <property type="match status" value="1"/>
</dbReference>
<keyword evidence="5" id="KW-0680">Restriction system</keyword>
<evidence type="ECO:0000313" key="9">
    <source>
        <dbReference type="EMBL" id="QHU02269.1"/>
    </source>
</evidence>
<organism evidence="9">
    <name type="scientific">viral metagenome</name>
    <dbReference type="NCBI Taxonomy" id="1070528"/>
    <lineage>
        <taxon>unclassified sequences</taxon>
        <taxon>metagenomes</taxon>
        <taxon>organismal metagenomes</taxon>
    </lineage>
</organism>
<dbReference type="InterPro" id="IPR002052">
    <property type="entry name" value="DNA_methylase_N6_adenine_CS"/>
</dbReference>
<dbReference type="GO" id="GO:0009007">
    <property type="term" value="F:site-specific DNA-methyltransferase (adenine-specific) activity"/>
    <property type="evidence" value="ECO:0007669"/>
    <property type="project" value="UniProtKB-EC"/>
</dbReference>
<dbReference type="InterPro" id="IPR029063">
    <property type="entry name" value="SAM-dependent_MTases_sf"/>
</dbReference>
<keyword evidence="3" id="KW-0808">Transferase</keyword>
<reference evidence="9" key="1">
    <citation type="journal article" date="2020" name="Nature">
        <title>Giant virus diversity and host interactions through global metagenomics.</title>
        <authorList>
            <person name="Schulz F."/>
            <person name="Roux S."/>
            <person name="Paez-Espino D."/>
            <person name="Jungbluth S."/>
            <person name="Walsh D.A."/>
            <person name="Denef V.J."/>
            <person name="McMahon K.D."/>
            <person name="Konstantinidis K.T."/>
            <person name="Eloe-Fadrosh E.A."/>
            <person name="Kyrpides N.C."/>
            <person name="Woyke T."/>
        </authorList>
    </citation>
    <scope>NUCLEOTIDE SEQUENCE</scope>
    <source>
        <strain evidence="9">GVMAG-M-3300025880-75</strain>
    </source>
</reference>
<dbReference type="EMBL" id="MN740355">
    <property type="protein sequence ID" value="QHU02269.1"/>
    <property type="molecule type" value="Genomic_DNA"/>
</dbReference>
<proteinExistence type="predicted"/>
<dbReference type="InterPro" id="IPR011639">
    <property type="entry name" value="MethylTrfase_TaqI-like_dom"/>
</dbReference>
<dbReference type="InterPro" id="IPR050953">
    <property type="entry name" value="N4_N6_ade-DNA_methylase"/>
</dbReference>
<keyword evidence="4" id="KW-0949">S-adenosyl-L-methionine</keyword>
<sequence length="428" mass="50205">MVKITNNSYKEIKSHYDDVLNKDRDAFKSSNDEPTPISCVEEMIKRIPVKFWKRPLEDLKILDPVCGNGNFHSVIYNKLIRSKFSPLNILENILYFNDIDINRTTMINSIYEANKYNLNVTTENYLEYNESQQFDLIVANPPYAKLLPNGKRASKNHNLIKPFLEKSLKLLKPNGYLLFLTPDNWMSYADRNTLIKKLTSLQLLYLNIHTAKKYFKKVGSSFTWYLIKNAPGKRNFIVEGIRKGIIYKSKVKSEVRKYIPLVYNDVIQSILHKTLDNDMLPKFKVETSSDLHKYSNKHLISTEQDDEHPYKLIHTPKQIVYASRPHKYQEGYKVFISTTSYYSAMVDNCGMTQNLAFIRCGDDICKAHNIRDVLKHPLYKFLNDICRWGNFNNPRILQSFPICDDVESVWKKFNISKKEQDYINNFNI</sequence>
<feature type="domain" description="Type II methyltransferase M.TaqI-like" evidence="8">
    <location>
        <begin position="103"/>
        <end position="192"/>
    </location>
</feature>
<dbReference type="EC" id="2.1.1.72" evidence="1"/>
<evidence type="ECO:0000256" key="5">
    <source>
        <dbReference type="ARBA" id="ARBA00022747"/>
    </source>
</evidence>
<evidence type="ECO:0000256" key="2">
    <source>
        <dbReference type="ARBA" id="ARBA00022603"/>
    </source>
</evidence>
<accession>A0A6C0J9G3</accession>
<comment type="catalytic activity">
    <reaction evidence="7">
        <text>a 2'-deoxyadenosine in DNA + S-adenosyl-L-methionine = an N(6)-methyl-2'-deoxyadenosine in DNA + S-adenosyl-L-homocysteine + H(+)</text>
        <dbReference type="Rhea" id="RHEA:15197"/>
        <dbReference type="Rhea" id="RHEA-COMP:12418"/>
        <dbReference type="Rhea" id="RHEA-COMP:12419"/>
        <dbReference type="ChEBI" id="CHEBI:15378"/>
        <dbReference type="ChEBI" id="CHEBI:57856"/>
        <dbReference type="ChEBI" id="CHEBI:59789"/>
        <dbReference type="ChEBI" id="CHEBI:90615"/>
        <dbReference type="ChEBI" id="CHEBI:90616"/>
        <dbReference type="EC" id="2.1.1.72"/>
    </reaction>
</comment>
<keyword evidence="2" id="KW-0489">Methyltransferase</keyword>
<evidence type="ECO:0000256" key="1">
    <source>
        <dbReference type="ARBA" id="ARBA00011900"/>
    </source>
</evidence>
<dbReference type="PROSITE" id="PS00092">
    <property type="entry name" value="N6_MTASE"/>
    <property type="match status" value="1"/>
</dbReference>
<evidence type="ECO:0000256" key="4">
    <source>
        <dbReference type="ARBA" id="ARBA00022691"/>
    </source>
</evidence>
<evidence type="ECO:0000256" key="7">
    <source>
        <dbReference type="ARBA" id="ARBA00047942"/>
    </source>
</evidence>
<dbReference type="SUPFAM" id="SSF53335">
    <property type="entry name" value="S-adenosyl-L-methionine-dependent methyltransferases"/>
    <property type="match status" value="1"/>
</dbReference>
<dbReference type="Pfam" id="PF07669">
    <property type="entry name" value="Eco57I"/>
    <property type="match status" value="1"/>
</dbReference>
<dbReference type="GO" id="GO:0003677">
    <property type="term" value="F:DNA binding"/>
    <property type="evidence" value="ECO:0007669"/>
    <property type="project" value="UniProtKB-KW"/>
</dbReference>
<name>A0A6C0J9G3_9ZZZZ</name>
<keyword evidence="6" id="KW-0238">DNA-binding</keyword>
<evidence type="ECO:0000256" key="6">
    <source>
        <dbReference type="ARBA" id="ARBA00023125"/>
    </source>
</evidence>
<evidence type="ECO:0000259" key="8">
    <source>
        <dbReference type="Pfam" id="PF07669"/>
    </source>
</evidence>
<dbReference type="GO" id="GO:0032259">
    <property type="term" value="P:methylation"/>
    <property type="evidence" value="ECO:0007669"/>
    <property type="project" value="UniProtKB-KW"/>
</dbReference>
<dbReference type="PANTHER" id="PTHR33841:SF6">
    <property type="entry name" value="TYPE II METHYLTRANSFERASE M.HINDII"/>
    <property type="match status" value="1"/>
</dbReference>